<dbReference type="AlphaFoldDB" id="A0A9D1SRK6"/>
<gene>
    <name evidence="3" type="ORF">IAD26_03750</name>
</gene>
<dbReference type="PROSITE" id="PS51257">
    <property type="entry name" value="PROKAR_LIPOPROTEIN"/>
    <property type="match status" value="1"/>
</dbReference>
<evidence type="ECO:0000256" key="1">
    <source>
        <dbReference type="SAM" id="SignalP"/>
    </source>
</evidence>
<feature type="chain" id="PRO_5039458687" evidence="1">
    <location>
        <begin position="21"/>
        <end position="223"/>
    </location>
</feature>
<dbReference type="EMBL" id="DVOD01000027">
    <property type="protein sequence ID" value="HIU92231.1"/>
    <property type="molecule type" value="Genomic_DNA"/>
</dbReference>
<dbReference type="InterPro" id="IPR039564">
    <property type="entry name" value="Peptidase_C39-like"/>
</dbReference>
<evidence type="ECO:0000313" key="3">
    <source>
        <dbReference type="EMBL" id="HIU92231.1"/>
    </source>
</evidence>
<organism evidence="3 4">
    <name type="scientific">Candidatus Limenecus avicola</name>
    <dbReference type="NCBI Taxonomy" id="2840847"/>
    <lineage>
        <taxon>Bacteria</taxon>
        <taxon>Bacillati</taxon>
        <taxon>Bacillota</taxon>
        <taxon>Clostridia</taxon>
        <taxon>Eubacteriales</taxon>
        <taxon>Clostridiaceae</taxon>
        <taxon>Clostridiaceae incertae sedis</taxon>
        <taxon>Candidatus Limenecus</taxon>
    </lineage>
</organism>
<name>A0A9D1SRK6_9CLOT</name>
<comment type="caution">
    <text evidence="3">The sequence shown here is derived from an EMBL/GenBank/DDBJ whole genome shotgun (WGS) entry which is preliminary data.</text>
</comment>
<reference evidence="3" key="2">
    <citation type="journal article" date="2021" name="PeerJ">
        <title>Extensive microbial diversity within the chicken gut microbiome revealed by metagenomics and culture.</title>
        <authorList>
            <person name="Gilroy R."/>
            <person name="Ravi A."/>
            <person name="Getino M."/>
            <person name="Pursley I."/>
            <person name="Horton D.L."/>
            <person name="Alikhan N.F."/>
            <person name="Baker D."/>
            <person name="Gharbi K."/>
            <person name="Hall N."/>
            <person name="Watson M."/>
            <person name="Adriaenssens E.M."/>
            <person name="Foster-Nyarko E."/>
            <person name="Jarju S."/>
            <person name="Secka A."/>
            <person name="Antonio M."/>
            <person name="Oren A."/>
            <person name="Chaudhuri R.R."/>
            <person name="La Ragione R."/>
            <person name="Hildebrand F."/>
            <person name="Pallen M.J."/>
        </authorList>
    </citation>
    <scope>NUCLEOTIDE SEQUENCE</scope>
    <source>
        <strain evidence="3">CHK154-7741</strain>
    </source>
</reference>
<dbReference type="Gene3D" id="3.90.70.10">
    <property type="entry name" value="Cysteine proteinases"/>
    <property type="match status" value="1"/>
</dbReference>
<keyword evidence="1" id="KW-0732">Signal</keyword>
<feature type="domain" description="Peptidase C39-like" evidence="2">
    <location>
        <begin position="24"/>
        <end position="159"/>
    </location>
</feature>
<reference evidence="3" key="1">
    <citation type="submission" date="2020-10" db="EMBL/GenBank/DDBJ databases">
        <authorList>
            <person name="Gilroy R."/>
        </authorList>
    </citation>
    <scope>NUCLEOTIDE SEQUENCE</scope>
    <source>
        <strain evidence="3">CHK154-7741</strain>
    </source>
</reference>
<evidence type="ECO:0000313" key="4">
    <source>
        <dbReference type="Proteomes" id="UP000886748"/>
    </source>
</evidence>
<accession>A0A9D1SRK6</accession>
<proteinExistence type="predicted"/>
<dbReference type="Proteomes" id="UP000886748">
    <property type="component" value="Unassembled WGS sequence"/>
</dbReference>
<evidence type="ECO:0000259" key="2">
    <source>
        <dbReference type="Pfam" id="PF13529"/>
    </source>
</evidence>
<protein>
    <submittedName>
        <fullName evidence="3">C39 family peptidase</fullName>
    </submittedName>
</protein>
<sequence>MIKKLFAILFCITLSCFVFGFSDIKQQDEYTCAPVCAANCIIDILNQKIEPNSLVQELCKNAKTDNQGTTAQNLITAIEKYLAKKHLQTQIKYYGIRRTAKQYQAKKPLNICEELQNGRFIILNIGFYEHSNGVLKRKDGHYVNACSCKNNRILITDPYAKDKSPFYIELHKPSNLNIKNTKDNEKYNNKNYEYYKIKPDFDYQTANETALLNGIISIYPLYL</sequence>
<feature type="signal peptide" evidence="1">
    <location>
        <begin position="1"/>
        <end position="20"/>
    </location>
</feature>
<dbReference type="Pfam" id="PF13529">
    <property type="entry name" value="Peptidase_C39_2"/>
    <property type="match status" value="1"/>
</dbReference>